<protein>
    <submittedName>
        <fullName evidence="1">Uncharacterized protein</fullName>
    </submittedName>
</protein>
<dbReference type="Proteomes" id="UP000688947">
    <property type="component" value="Unassembled WGS sequence"/>
</dbReference>
<dbReference type="AlphaFoldDB" id="A0A8T1UTE7"/>
<sequence length="83" mass="9174">MKTQPVPADFKLVLATDGDQSLLCEEVVVEERNERVTTVMNALAAQEEIDLSRTRWCTAAKCAGTSTTSRAFACDETDIRFCD</sequence>
<accession>A0A8T1UTE7</accession>
<comment type="caution">
    <text evidence="1">The sequence shown here is derived from an EMBL/GenBank/DDBJ whole genome shotgun (WGS) entry which is preliminary data.</text>
</comment>
<reference evidence="1" key="1">
    <citation type="submission" date="2021-01" db="EMBL/GenBank/DDBJ databases">
        <title>Phytophthora aleatoria, a newly-described species from Pinus radiata is distinct from Phytophthora cactorum isolates based on comparative genomics.</title>
        <authorList>
            <person name="Mcdougal R."/>
            <person name="Panda P."/>
            <person name="Williams N."/>
            <person name="Studholme D.J."/>
        </authorList>
    </citation>
    <scope>NUCLEOTIDE SEQUENCE</scope>
    <source>
        <strain evidence="1">NZFS 3830</strain>
    </source>
</reference>
<evidence type="ECO:0000313" key="1">
    <source>
        <dbReference type="EMBL" id="KAG6968361.1"/>
    </source>
</evidence>
<organism evidence="1 2">
    <name type="scientific">Phytophthora cactorum</name>
    <dbReference type="NCBI Taxonomy" id="29920"/>
    <lineage>
        <taxon>Eukaryota</taxon>
        <taxon>Sar</taxon>
        <taxon>Stramenopiles</taxon>
        <taxon>Oomycota</taxon>
        <taxon>Peronosporomycetes</taxon>
        <taxon>Peronosporales</taxon>
        <taxon>Peronosporaceae</taxon>
        <taxon>Phytophthora</taxon>
    </lineage>
</organism>
<dbReference type="EMBL" id="JAENGZ010000121">
    <property type="protein sequence ID" value="KAG6968361.1"/>
    <property type="molecule type" value="Genomic_DNA"/>
</dbReference>
<name>A0A8T1UTE7_9STRA</name>
<proteinExistence type="predicted"/>
<gene>
    <name evidence="1" type="ORF">JG687_00003796</name>
</gene>
<evidence type="ECO:0000313" key="2">
    <source>
        <dbReference type="Proteomes" id="UP000688947"/>
    </source>
</evidence>